<dbReference type="Gene3D" id="3.20.20.120">
    <property type="entry name" value="Enolase-like C-terminal domain"/>
    <property type="match status" value="1"/>
</dbReference>
<dbReference type="Pfam" id="PF13378">
    <property type="entry name" value="MR_MLE_C"/>
    <property type="match status" value="1"/>
</dbReference>
<dbReference type="PANTHER" id="PTHR13794">
    <property type="entry name" value="ENOLASE SUPERFAMILY, MANDELATE RACEMASE"/>
    <property type="match status" value="1"/>
</dbReference>
<protein>
    <submittedName>
        <fullName evidence="5">D-galactarolactone cycloisomerase</fullName>
    </submittedName>
</protein>
<dbReference type="InterPro" id="IPR036849">
    <property type="entry name" value="Enolase-like_C_sf"/>
</dbReference>
<dbReference type="InterPro" id="IPR018110">
    <property type="entry name" value="Mandel_Rmase/mucon_lact_enz_CS"/>
</dbReference>
<dbReference type="EMBL" id="QKYU01000002">
    <property type="protein sequence ID" value="PZW50491.1"/>
    <property type="molecule type" value="Genomic_DNA"/>
</dbReference>
<dbReference type="Proteomes" id="UP000249688">
    <property type="component" value="Unassembled WGS sequence"/>
</dbReference>
<accession>A0A2W7ISB7</accession>
<dbReference type="SMART" id="SM00922">
    <property type="entry name" value="MR_MLE"/>
    <property type="match status" value="1"/>
</dbReference>
<dbReference type="GO" id="GO:0016052">
    <property type="term" value="P:carbohydrate catabolic process"/>
    <property type="evidence" value="ECO:0007669"/>
    <property type="project" value="TreeGrafter"/>
</dbReference>
<keyword evidence="5" id="KW-0413">Isomerase</keyword>
<dbReference type="CDD" id="cd03316">
    <property type="entry name" value="MR_like"/>
    <property type="match status" value="1"/>
</dbReference>
<dbReference type="RefSeq" id="WP_111396634.1">
    <property type="nucleotide sequence ID" value="NZ_QKYU01000002.1"/>
</dbReference>
<reference evidence="5 6" key="1">
    <citation type="submission" date="2018-06" db="EMBL/GenBank/DDBJ databases">
        <title>Genomic Encyclopedia of Archaeal and Bacterial Type Strains, Phase II (KMG-II): from individual species to whole genera.</title>
        <authorList>
            <person name="Goeker M."/>
        </authorList>
    </citation>
    <scope>NUCLEOTIDE SEQUENCE [LARGE SCALE GENOMIC DNA]</scope>
    <source>
        <strain evidence="5 6">DSM 24525</strain>
    </source>
</reference>
<dbReference type="GO" id="GO:0009063">
    <property type="term" value="P:amino acid catabolic process"/>
    <property type="evidence" value="ECO:0007669"/>
    <property type="project" value="InterPro"/>
</dbReference>
<dbReference type="InterPro" id="IPR013341">
    <property type="entry name" value="Mandelate_racemase_N_dom"/>
</dbReference>
<sequence>MKVTDVICHVLQSKVEQPFTSARGWLYTTRASCIVEITTDEGITGWGECYGPAVVNKAIIETQYRSRVIGRDPFDVEVVWEDLYNRIKDYGLTGMTIAALSGIDIALWDIIGRAVNKPIHKLIGGAHRTEITAYATGLYFIDMDRLVEEAVEEAQKYVAQGFTAIKMKIGLGDPRLDLKRVAAVREAIGPDVKLAVDANHCFTVPQAIRLGRAMEPLDLLWFEEPISPEDHDGYVEVTRALDMAVAGGENDFTRWGFRDVIARKAMDIVQPDVCAAGGISECRKIAAMASAHGVECVPHAWGSAIGLAATVQFLAALPDTPPAFRPMPPMLEFEQTPNPLRDHLAREPIVQTRGIVRVPDGPGLGIEVDRAVLAQYKVA</sequence>
<dbReference type="InterPro" id="IPR046945">
    <property type="entry name" value="RHMD-like"/>
</dbReference>
<organism evidence="5 6">
    <name type="scientific">Humitalea rosea</name>
    <dbReference type="NCBI Taxonomy" id="990373"/>
    <lineage>
        <taxon>Bacteria</taxon>
        <taxon>Pseudomonadati</taxon>
        <taxon>Pseudomonadota</taxon>
        <taxon>Alphaproteobacteria</taxon>
        <taxon>Acetobacterales</taxon>
        <taxon>Roseomonadaceae</taxon>
        <taxon>Humitalea</taxon>
    </lineage>
</organism>
<comment type="cofactor">
    <cofactor evidence="1">
        <name>Mg(2+)</name>
        <dbReference type="ChEBI" id="CHEBI:18420"/>
    </cofactor>
</comment>
<dbReference type="InterPro" id="IPR029065">
    <property type="entry name" value="Enolase_C-like"/>
</dbReference>
<comment type="caution">
    <text evidence="5">The sequence shown here is derived from an EMBL/GenBank/DDBJ whole genome shotgun (WGS) entry which is preliminary data.</text>
</comment>
<dbReference type="GO" id="GO:0016836">
    <property type="term" value="F:hydro-lyase activity"/>
    <property type="evidence" value="ECO:0007669"/>
    <property type="project" value="TreeGrafter"/>
</dbReference>
<dbReference type="PROSITE" id="PS00908">
    <property type="entry name" value="MR_MLE_1"/>
    <property type="match status" value="1"/>
</dbReference>
<dbReference type="Gene3D" id="3.30.390.10">
    <property type="entry name" value="Enolase-like, N-terminal domain"/>
    <property type="match status" value="1"/>
</dbReference>
<dbReference type="InterPro" id="IPR029017">
    <property type="entry name" value="Enolase-like_N"/>
</dbReference>
<evidence type="ECO:0000313" key="5">
    <source>
        <dbReference type="EMBL" id="PZW50491.1"/>
    </source>
</evidence>
<keyword evidence="2" id="KW-0479">Metal-binding</keyword>
<feature type="domain" description="Mandelate racemase/muconate lactonizing enzyme C-terminal" evidence="4">
    <location>
        <begin position="147"/>
        <end position="244"/>
    </location>
</feature>
<evidence type="ECO:0000256" key="2">
    <source>
        <dbReference type="ARBA" id="ARBA00022723"/>
    </source>
</evidence>
<dbReference type="GO" id="GO:0000287">
    <property type="term" value="F:magnesium ion binding"/>
    <property type="evidence" value="ECO:0007669"/>
    <property type="project" value="UniProtKB-ARBA"/>
</dbReference>
<proteinExistence type="predicted"/>
<dbReference type="SFLD" id="SFLDG00179">
    <property type="entry name" value="mandelate_racemase"/>
    <property type="match status" value="1"/>
</dbReference>
<dbReference type="Pfam" id="PF02746">
    <property type="entry name" value="MR_MLE_N"/>
    <property type="match status" value="1"/>
</dbReference>
<evidence type="ECO:0000259" key="4">
    <source>
        <dbReference type="SMART" id="SM00922"/>
    </source>
</evidence>
<dbReference type="OrthoDB" id="7511553at2"/>
<keyword evidence="6" id="KW-1185">Reference proteome</keyword>
<evidence type="ECO:0000313" key="6">
    <source>
        <dbReference type="Proteomes" id="UP000249688"/>
    </source>
</evidence>
<name>A0A2W7ISB7_9PROT</name>
<dbReference type="SUPFAM" id="SSF51604">
    <property type="entry name" value="Enolase C-terminal domain-like"/>
    <property type="match status" value="1"/>
</dbReference>
<evidence type="ECO:0000256" key="1">
    <source>
        <dbReference type="ARBA" id="ARBA00001946"/>
    </source>
</evidence>
<dbReference type="PANTHER" id="PTHR13794:SF58">
    <property type="entry name" value="MITOCHONDRIAL ENOLASE SUPERFAMILY MEMBER 1"/>
    <property type="match status" value="1"/>
</dbReference>
<dbReference type="AlphaFoldDB" id="A0A2W7ISB7"/>
<dbReference type="SFLD" id="SFLDS00001">
    <property type="entry name" value="Enolase"/>
    <property type="match status" value="1"/>
</dbReference>
<dbReference type="InterPro" id="IPR013342">
    <property type="entry name" value="Mandelate_racemase_C"/>
</dbReference>
<keyword evidence="3" id="KW-0460">Magnesium</keyword>
<gene>
    <name evidence="5" type="ORF">C8P66_102179</name>
</gene>
<evidence type="ECO:0000256" key="3">
    <source>
        <dbReference type="ARBA" id="ARBA00022842"/>
    </source>
</evidence>
<dbReference type="GO" id="GO:0016853">
    <property type="term" value="F:isomerase activity"/>
    <property type="evidence" value="ECO:0007669"/>
    <property type="project" value="UniProtKB-KW"/>
</dbReference>
<dbReference type="SUPFAM" id="SSF54826">
    <property type="entry name" value="Enolase N-terminal domain-like"/>
    <property type="match status" value="1"/>
</dbReference>